<evidence type="ECO:0000256" key="2">
    <source>
        <dbReference type="RuleBase" id="RU366045"/>
    </source>
</evidence>
<dbReference type="Gene3D" id="3.20.20.140">
    <property type="entry name" value="Metal-dependent hydrolases"/>
    <property type="match status" value="1"/>
</dbReference>
<dbReference type="InterPro" id="IPR006680">
    <property type="entry name" value="Amidohydro-rel"/>
</dbReference>
<evidence type="ECO:0000313" key="5">
    <source>
        <dbReference type="Proteomes" id="UP001174909"/>
    </source>
</evidence>
<comment type="catalytic activity">
    <reaction evidence="2">
        <text>2-amino-3-carboxymuconate 6-semialdehyde + H(+) = 2-aminomuconate 6-semialdehyde + CO2</text>
        <dbReference type="Rhea" id="RHEA:16557"/>
        <dbReference type="ChEBI" id="CHEBI:15378"/>
        <dbReference type="ChEBI" id="CHEBI:16526"/>
        <dbReference type="ChEBI" id="CHEBI:77634"/>
        <dbReference type="ChEBI" id="CHEBI:77803"/>
        <dbReference type="EC" id="4.1.1.45"/>
    </reaction>
</comment>
<comment type="pathway">
    <text evidence="2">Secondary metabolite metabolism; quinolate metabolism.</text>
</comment>
<evidence type="ECO:0000313" key="4">
    <source>
        <dbReference type="EMBL" id="CAI8012488.1"/>
    </source>
</evidence>
<sequence>MDSVNVDVHVLTTWVGLYNYDLPVDIGAAAARDCNDYIAELTRSHPDRFSGMATLPMQDVNTAIAELERSVNELGLKGAQIADHVNNKTLDHEDFVPFWAAAEQLGALIFFHQEGDDTIVKPRDTKGYAIDNSIGNLADRAVTFATLVFGGVLDRFPDLKVCLAHGGGFACFGAGRMDRGWQVRSEARELGAGIPSTYLDKVYYDCLTHSEAVLRYMIDSAGIERIFLGSDYPYDMGIDSPVEWVNSLESLTQDEKEAILWKNLERVLGI</sequence>
<organism evidence="4 5">
    <name type="scientific">Geodia barretti</name>
    <name type="common">Barrett's horny sponge</name>
    <dbReference type="NCBI Taxonomy" id="519541"/>
    <lineage>
        <taxon>Eukaryota</taxon>
        <taxon>Metazoa</taxon>
        <taxon>Porifera</taxon>
        <taxon>Demospongiae</taxon>
        <taxon>Heteroscleromorpha</taxon>
        <taxon>Tetractinellida</taxon>
        <taxon>Astrophorina</taxon>
        <taxon>Geodiidae</taxon>
        <taxon>Geodia</taxon>
    </lineage>
</organism>
<dbReference type="GO" id="GO:0019748">
    <property type="term" value="P:secondary metabolic process"/>
    <property type="evidence" value="ECO:0007669"/>
    <property type="project" value="TreeGrafter"/>
</dbReference>
<dbReference type="PANTHER" id="PTHR21240">
    <property type="entry name" value="2-AMINO-3-CARBOXYLMUCONATE-6-SEMIALDEHYDE DECARBOXYLASE"/>
    <property type="match status" value="1"/>
</dbReference>
<reference evidence="4" key="1">
    <citation type="submission" date="2023-03" db="EMBL/GenBank/DDBJ databases">
        <authorList>
            <person name="Steffen K."/>
            <person name="Cardenas P."/>
        </authorList>
    </citation>
    <scope>NUCLEOTIDE SEQUENCE</scope>
</reference>
<feature type="domain" description="Amidohydrolase-related" evidence="3">
    <location>
        <begin position="25"/>
        <end position="270"/>
    </location>
</feature>
<dbReference type="Proteomes" id="UP001174909">
    <property type="component" value="Unassembled WGS sequence"/>
</dbReference>
<comment type="similarity">
    <text evidence="2">Belongs to the metallo-dependent hydrolases superfamily.</text>
</comment>
<name>A0AA35W8W3_GEOBA</name>
<dbReference type="GO" id="GO:0016787">
    <property type="term" value="F:hydrolase activity"/>
    <property type="evidence" value="ECO:0007669"/>
    <property type="project" value="InterPro"/>
</dbReference>
<dbReference type="GO" id="GO:1904985">
    <property type="term" value="P:negative regulation of quinolinate biosynthetic process"/>
    <property type="evidence" value="ECO:0007669"/>
    <property type="project" value="UniProtKB-UniRule"/>
</dbReference>
<dbReference type="InterPro" id="IPR032465">
    <property type="entry name" value="ACMSD"/>
</dbReference>
<dbReference type="SUPFAM" id="SSF51556">
    <property type="entry name" value="Metallo-dependent hydrolases"/>
    <property type="match status" value="1"/>
</dbReference>
<evidence type="ECO:0000259" key="3">
    <source>
        <dbReference type="Pfam" id="PF04909"/>
    </source>
</evidence>
<comment type="caution">
    <text evidence="4">The sequence shown here is derived from an EMBL/GenBank/DDBJ whole genome shotgun (WGS) entry which is preliminary data.</text>
</comment>
<keyword evidence="1 2" id="KW-0456">Lyase</keyword>
<proteinExistence type="inferred from homology"/>
<keyword evidence="2" id="KW-0210">Decarboxylase</keyword>
<comment type="subunit">
    <text evidence="2">Monomer.</text>
</comment>
<dbReference type="AlphaFoldDB" id="A0AA35W8W3"/>
<accession>A0AA35W8W3</accession>
<gene>
    <name evidence="4" type="ORF">GBAR_LOCUS8014</name>
</gene>
<comment type="function">
    <text evidence="2">Converts alpha-amino-beta-carboxymuconate-epsilon-semialdehyde (ACMS) to alpha-aminomuconate semialdehyde (AMS).</text>
</comment>
<dbReference type="InterPro" id="IPR032466">
    <property type="entry name" value="Metal_Hydrolase"/>
</dbReference>
<dbReference type="EC" id="4.1.1.45" evidence="2"/>
<dbReference type="Pfam" id="PF04909">
    <property type="entry name" value="Amidohydro_2"/>
    <property type="match status" value="1"/>
</dbReference>
<dbReference type="GO" id="GO:0001760">
    <property type="term" value="F:aminocarboxymuconate-semialdehyde decarboxylase activity"/>
    <property type="evidence" value="ECO:0007669"/>
    <property type="project" value="UniProtKB-UniRule"/>
</dbReference>
<evidence type="ECO:0000256" key="1">
    <source>
        <dbReference type="ARBA" id="ARBA00023239"/>
    </source>
</evidence>
<dbReference type="GO" id="GO:0005829">
    <property type="term" value="C:cytosol"/>
    <property type="evidence" value="ECO:0007669"/>
    <property type="project" value="UniProtKB-UniRule"/>
</dbReference>
<dbReference type="EMBL" id="CASHTH010001184">
    <property type="protein sequence ID" value="CAI8012488.1"/>
    <property type="molecule type" value="Genomic_DNA"/>
</dbReference>
<dbReference type="PANTHER" id="PTHR21240:SF28">
    <property type="entry name" value="ISO-OROTATE DECARBOXYLASE (EUROFUNG)"/>
    <property type="match status" value="1"/>
</dbReference>
<protein>
    <recommendedName>
        <fullName evidence="2">2-amino-3-carboxymuconate-6-semialdehyde decarboxylase</fullName>
        <ecNumber evidence="2">4.1.1.45</ecNumber>
    </recommendedName>
    <alternativeName>
        <fullName evidence="2">Picolinate carboxylase</fullName>
    </alternativeName>
</protein>
<keyword evidence="5" id="KW-1185">Reference proteome</keyword>